<dbReference type="Pfam" id="PF12894">
    <property type="entry name" value="ANAPC4_WD40"/>
    <property type="match status" value="1"/>
</dbReference>
<comment type="caution">
    <text evidence="7">The sequence shown here is derived from an EMBL/GenBank/DDBJ whole genome shotgun (WGS) entry which is preliminary data.</text>
</comment>
<organism evidence="7 8">
    <name type="scientific">Smittium culicis</name>
    <dbReference type="NCBI Taxonomy" id="133412"/>
    <lineage>
        <taxon>Eukaryota</taxon>
        <taxon>Fungi</taxon>
        <taxon>Fungi incertae sedis</taxon>
        <taxon>Zoopagomycota</taxon>
        <taxon>Kickxellomycotina</taxon>
        <taxon>Harpellomycetes</taxon>
        <taxon>Harpellales</taxon>
        <taxon>Legeriomycetaceae</taxon>
        <taxon>Smittium</taxon>
    </lineage>
</organism>
<dbReference type="EMBL" id="LSSM01001636">
    <property type="protein sequence ID" value="OMJ25468.1"/>
    <property type="molecule type" value="Genomic_DNA"/>
</dbReference>
<evidence type="ECO:0000259" key="6">
    <source>
        <dbReference type="Pfam" id="PF12894"/>
    </source>
</evidence>
<evidence type="ECO:0000256" key="4">
    <source>
        <dbReference type="ARBA" id="ARBA00040563"/>
    </source>
</evidence>
<dbReference type="SUPFAM" id="SSF50978">
    <property type="entry name" value="WD40 repeat-like"/>
    <property type="match status" value="1"/>
</dbReference>
<sequence>MCLALKLIHFNEEQLLVIGNDDGSIALFSIHFNENKVTLLDTKRVHTDSILAIAVLQGKNLLAVAGTSKKVSILTFNNSGLSDQVASIVLPNVGVSSMEFSPDGAVLAAGCWDYRVRLIDTAHYTIISTLKFHNSNISSISFNTSEASQLCFGSTNNGRKKPQDSTQTESDHQSTVQLQESCIDSSCPSIEAGSSIDSLIKNSPPCVKSVSQALHSHDISLNPAISADNLLIEYQGFINTTNITNRILKNYGNPYLLVASYDNRISLWEKE</sequence>
<evidence type="ECO:0000256" key="3">
    <source>
        <dbReference type="ARBA" id="ARBA00037931"/>
    </source>
</evidence>
<gene>
    <name evidence="7" type="ORF">AYI69_g4285</name>
</gene>
<keyword evidence="8" id="KW-1185">Reference proteome</keyword>
<dbReference type="InterPro" id="IPR024977">
    <property type="entry name" value="Apc4-like_WD40_dom"/>
</dbReference>
<proteinExistence type="inferred from homology"/>
<dbReference type="Gene3D" id="2.130.10.10">
    <property type="entry name" value="YVTN repeat-like/Quinoprotein amine dehydrogenase"/>
    <property type="match status" value="1"/>
</dbReference>
<evidence type="ECO:0000256" key="1">
    <source>
        <dbReference type="ARBA" id="ARBA00022574"/>
    </source>
</evidence>
<evidence type="ECO:0000313" key="8">
    <source>
        <dbReference type="Proteomes" id="UP000187429"/>
    </source>
</evidence>
<keyword evidence="2" id="KW-0677">Repeat</keyword>
<evidence type="ECO:0000256" key="2">
    <source>
        <dbReference type="ARBA" id="ARBA00022737"/>
    </source>
</evidence>
<evidence type="ECO:0000313" key="7">
    <source>
        <dbReference type="EMBL" id="OMJ25468.1"/>
    </source>
</evidence>
<evidence type="ECO:0000256" key="5">
    <source>
        <dbReference type="SAM" id="MobiDB-lite"/>
    </source>
</evidence>
<comment type="similarity">
    <text evidence="3">Belongs to the WD repeat ASA1 family.</text>
</comment>
<keyword evidence="1" id="KW-0853">WD repeat</keyword>
<dbReference type="SMART" id="SM00320">
    <property type="entry name" value="WD40"/>
    <property type="match status" value="3"/>
</dbReference>
<feature type="domain" description="Anaphase-promoting complex subunit 4-like WD40" evidence="6">
    <location>
        <begin position="60"/>
        <end position="143"/>
    </location>
</feature>
<protein>
    <recommendedName>
        <fullName evidence="4">ASTRA-associated protein 1</fullName>
    </recommendedName>
</protein>
<dbReference type="InterPro" id="IPR036322">
    <property type="entry name" value="WD40_repeat_dom_sf"/>
</dbReference>
<name>A0A1R1YEV8_9FUNG</name>
<dbReference type="Proteomes" id="UP000187429">
    <property type="component" value="Unassembled WGS sequence"/>
</dbReference>
<dbReference type="InterPro" id="IPR001680">
    <property type="entry name" value="WD40_rpt"/>
</dbReference>
<reference evidence="8" key="1">
    <citation type="submission" date="2017-01" db="EMBL/GenBank/DDBJ databases">
        <authorList>
            <person name="Wang Y."/>
            <person name="White M."/>
            <person name="Kvist S."/>
            <person name="Moncalvo J.-M."/>
        </authorList>
    </citation>
    <scope>NUCLEOTIDE SEQUENCE [LARGE SCALE GENOMIC DNA]</scope>
    <source>
        <strain evidence="8">ID-206-W2</strain>
    </source>
</reference>
<accession>A0A1R1YEV8</accession>
<dbReference type="OrthoDB" id="308690at2759"/>
<dbReference type="AlphaFoldDB" id="A0A1R1YEV8"/>
<dbReference type="PANTHER" id="PTHR19854:SF1">
    <property type="entry name" value="GUANINE NUCLEOTIDE-BINDING PROTEIN SUBUNIT BETA-LIKE PROTEIN 1"/>
    <property type="match status" value="1"/>
</dbReference>
<feature type="region of interest" description="Disordered" evidence="5">
    <location>
        <begin position="153"/>
        <end position="172"/>
    </location>
</feature>
<dbReference type="PANTHER" id="PTHR19854">
    <property type="entry name" value="TRANSDUCIN BETA-LIKE 3"/>
    <property type="match status" value="1"/>
</dbReference>
<dbReference type="InterPro" id="IPR015943">
    <property type="entry name" value="WD40/YVTN_repeat-like_dom_sf"/>
</dbReference>